<dbReference type="PANTHER" id="PTHR47027:SF30">
    <property type="entry name" value="THAP-TYPE DOMAIN-CONTAINING PROTEIN"/>
    <property type="match status" value="1"/>
</dbReference>
<feature type="region of interest" description="Disordered" evidence="1">
    <location>
        <begin position="173"/>
        <end position="196"/>
    </location>
</feature>
<accession>A0A8J5JVL7</accession>
<proteinExistence type="predicted"/>
<protein>
    <submittedName>
        <fullName evidence="2">Uncharacterized protein</fullName>
    </submittedName>
</protein>
<evidence type="ECO:0000313" key="3">
    <source>
        <dbReference type="Proteomes" id="UP000747542"/>
    </source>
</evidence>
<keyword evidence="3" id="KW-1185">Reference proteome</keyword>
<name>A0A8J5JVL7_HOMAM</name>
<comment type="caution">
    <text evidence="2">The sequence shown here is derived from an EMBL/GenBank/DDBJ whole genome shotgun (WGS) entry which is preliminary data.</text>
</comment>
<organism evidence="2 3">
    <name type="scientific">Homarus americanus</name>
    <name type="common">American lobster</name>
    <dbReference type="NCBI Taxonomy" id="6706"/>
    <lineage>
        <taxon>Eukaryota</taxon>
        <taxon>Metazoa</taxon>
        <taxon>Ecdysozoa</taxon>
        <taxon>Arthropoda</taxon>
        <taxon>Crustacea</taxon>
        <taxon>Multicrustacea</taxon>
        <taxon>Malacostraca</taxon>
        <taxon>Eumalacostraca</taxon>
        <taxon>Eucarida</taxon>
        <taxon>Decapoda</taxon>
        <taxon>Pleocyemata</taxon>
        <taxon>Astacidea</taxon>
        <taxon>Nephropoidea</taxon>
        <taxon>Nephropidae</taxon>
        <taxon>Homarus</taxon>
    </lineage>
</organism>
<gene>
    <name evidence="2" type="ORF">Hamer_G002114</name>
</gene>
<dbReference type="PANTHER" id="PTHR47027">
    <property type="entry name" value="REVERSE TRANSCRIPTASE DOMAIN-CONTAINING PROTEIN"/>
    <property type="match status" value="1"/>
</dbReference>
<evidence type="ECO:0000256" key="1">
    <source>
        <dbReference type="SAM" id="MobiDB-lite"/>
    </source>
</evidence>
<evidence type="ECO:0000313" key="2">
    <source>
        <dbReference type="EMBL" id="KAG7163053.1"/>
    </source>
</evidence>
<sequence length="196" mass="22874">MEIQTRINLASGAFGRLRTRVLLNNDIKHGTTTVVYLAVCISTLLYASETWTPNKRHIQMLKNFHTRCLERIFGISWEDRVTREELYRRSNTTSIEAMPTKRHLRWLGHVIKMPDHRLPRQILYGKLSHGNCSAGGQKKRYKDLSKTLFKFCNIQLNSQEQLASDRSLWRSTSHRGAETLETSLNQKRATKRAQRH</sequence>
<reference evidence="2" key="1">
    <citation type="journal article" date="2021" name="Sci. Adv.">
        <title>The American lobster genome reveals insights on longevity, neural, and immune adaptations.</title>
        <authorList>
            <person name="Polinski J.M."/>
            <person name="Zimin A.V."/>
            <person name="Clark K.F."/>
            <person name="Kohn A.B."/>
            <person name="Sadowski N."/>
            <person name="Timp W."/>
            <person name="Ptitsyn A."/>
            <person name="Khanna P."/>
            <person name="Romanova D.Y."/>
            <person name="Williams P."/>
            <person name="Greenwood S.J."/>
            <person name="Moroz L.L."/>
            <person name="Walt D.R."/>
            <person name="Bodnar A.G."/>
        </authorList>
    </citation>
    <scope>NUCLEOTIDE SEQUENCE</scope>
    <source>
        <strain evidence="2">GMGI-L3</strain>
    </source>
</reference>
<dbReference type="AlphaFoldDB" id="A0A8J5JVL7"/>
<dbReference type="Proteomes" id="UP000747542">
    <property type="component" value="Unassembled WGS sequence"/>
</dbReference>
<dbReference type="EMBL" id="JAHLQT010026502">
    <property type="protein sequence ID" value="KAG7163053.1"/>
    <property type="molecule type" value="Genomic_DNA"/>
</dbReference>